<keyword evidence="1" id="KW-0540">Nuclease</keyword>
<dbReference type="Gene3D" id="2.40.50.90">
    <property type="match status" value="1"/>
</dbReference>
<accession>A0ABW4LNT4</accession>
<dbReference type="InterPro" id="IPR035437">
    <property type="entry name" value="SNase_OB-fold_sf"/>
</dbReference>
<feature type="signal peptide" evidence="4">
    <location>
        <begin position="1"/>
        <end position="22"/>
    </location>
</feature>
<evidence type="ECO:0000256" key="2">
    <source>
        <dbReference type="ARBA" id="ARBA00022759"/>
    </source>
</evidence>
<evidence type="ECO:0000256" key="3">
    <source>
        <dbReference type="ARBA" id="ARBA00022801"/>
    </source>
</evidence>
<feature type="domain" description="TNase-like" evidence="5">
    <location>
        <begin position="47"/>
        <end position="179"/>
    </location>
</feature>
<name>A0ABW4LNT4_9BACI</name>
<keyword evidence="2" id="KW-0255">Endonuclease</keyword>
<keyword evidence="7" id="KW-1185">Reference proteome</keyword>
<keyword evidence="4" id="KW-0732">Signal</keyword>
<dbReference type="PANTHER" id="PTHR12302:SF3">
    <property type="entry name" value="SERINE_THREONINE-PROTEIN KINASE 31"/>
    <property type="match status" value="1"/>
</dbReference>
<evidence type="ECO:0000259" key="5">
    <source>
        <dbReference type="PROSITE" id="PS50830"/>
    </source>
</evidence>
<reference evidence="7" key="1">
    <citation type="journal article" date="2019" name="Int. J. Syst. Evol. Microbiol.">
        <title>The Global Catalogue of Microorganisms (GCM) 10K type strain sequencing project: providing services to taxonomists for standard genome sequencing and annotation.</title>
        <authorList>
            <consortium name="The Broad Institute Genomics Platform"/>
            <consortium name="The Broad Institute Genome Sequencing Center for Infectious Disease"/>
            <person name="Wu L."/>
            <person name="Ma J."/>
        </authorList>
    </citation>
    <scope>NUCLEOTIDE SEQUENCE [LARGE SCALE GENOMIC DNA]</scope>
    <source>
        <strain evidence="7">CCUG 49339</strain>
    </source>
</reference>
<dbReference type="PROSITE" id="PS51257">
    <property type="entry name" value="PROKAR_LIPOPROTEIN"/>
    <property type="match status" value="1"/>
</dbReference>
<feature type="chain" id="PRO_5047226892" evidence="4">
    <location>
        <begin position="23"/>
        <end position="260"/>
    </location>
</feature>
<sequence>MNRLLTTILCILVLSITGCSVSDYNIPASPIEIPLIEDTLQHDNGLERVNATVLYVIDGDTYEVLTEKGAKFKVRALLVDSPESTKEVMAWGLESSSFTKQLIEGKKVILEYDKGERTDKYNRHLCYIYLEDGTRLQDLLLRAGLATVRYVYPPNTTHLDWLKSQEKIGRQQKLGVWSIPYYVNADGSYNSEAVAASNYERDLTKDGMIVASELIEHQVEGYIDDTLGPQGGELVDQLIGDQIEKGITDGIKSIIDSVFK</sequence>
<proteinExistence type="predicted"/>
<dbReference type="Proteomes" id="UP001597214">
    <property type="component" value="Unassembled WGS sequence"/>
</dbReference>
<dbReference type="PANTHER" id="PTHR12302">
    <property type="entry name" value="EBNA2 BINDING PROTEIN P100"/>
    <property type="match status" value="1"/>
</dbReference>
<protein>
    <submittedName>
        <fullName evidence="6">Thermonuclease family protein</fullName>
    </submittedName>
</protein>
<dbReference type="Pfam" id="PF00565">
    <property type="entry name" value="SNase"/>
    <property type="match status" value="1"/>
</dbReference>
<evidence type="ECO:0000313" key="7">
    <source>
        <dbReference type="Proteomes" id="UP001597214"/>
    </source>
</evidence>
<keyword evidence="3" id="KW-0378">Hydrolase</keyword>
<comment type="caution">
    <text evidence="6">The sequence shown here is derived from an EMBL/GenBank/DDBJ whole genome shotgun (WGS) entry which is preliminary data.</text>
</comment>
<dbReference type="EMBL" id="JBHUEM010000005">
    <property type="protein sequence ID" value="MFD1736136.1"/>
    <property type="molecule type" value="Genomic_DNA"/>
</dbReference>
<evidence type="ECO:0000256" key="4">
    <source>
        <dbReference type="SAM" id="SignalP"/>
    </source>
</evidence>
<dbReference type="InterPro" id="IPR016071">
    <property type="entry name" value="Staphylococal_nuclease_OB-fold"/>
</dbReference>
<dbReference type="SUPFAM" id="SSF50199">
    <property type="entry name" value="Staphylococcal nuclease"/>
    <property type="match status" value="1"/>
</dbReference>
<dbReference type="RefSeq" id="WP_377927283.1">
    <property type="nucleotide sequence ID" value="NZ_JBHUEM010000005.1"/>
</dbReference>
<evidence type="ECO:0000313" key="6">
    <source>
        <dbReference type="EMBL" id="MFD1736136.1"/>
    </source>
</evidence>
<organism evidence="6 7">
    <name type="scientific">Bacillus salitolerans</name>
    <dbReference type="NCBI Taxonomy" id="1437434"/>
    <lineage>
        <taxon>Bacteria</taxon>
        <taxon>Bacillati</taxon>
        <taxon>Bacillota</taxon>
        <taxon>Bacilli</taxon>
        <taxon>Bacillales</taxon>
        <taxon>Bacillaceae</taxon>
        <taxon>Bacillus</taxon>
    </lineage>
</organism>
<evidence type="ECO:0000256" key="1">
    <source>
        <dbReference type="ARBA" id="ARBA00022722"/>
    </source>
</evidence>
<dbReference type="SMART" id="SM00318">
    <property type="entry name" value="SNc"/>
    <property type="match status" value="1"/>
</dbReference>
<dbReference type="PROSITE" id="PS50830">
    <property type="entry name" value="TNASE_3"/>
    <property type="match status" value="1"/>
</dbReference>
<gene>
    <name evidence="6" type="ORF">ACFSCX_06115</name>
</gene>